<accession>A0A1Y2BLV5</accession>
<sequence>MERRAPHLLLCLMTGGSTFPLYQSLLFSQAKRTLSASLSPNPHFCGRSPQGTTLGMW</sequence>
<name>A0A1Y2BLV5_9TREE</name>
<dbReference type="AlphaFoldDB" id="A0A1Y2BLV5"/>
<dbReference type="InParanoid" id="A0A1Y2BLV5"/>
<dbReference type="Proteomes" id="UP000193986">
    <property type="component" value="Unassembled WGS sequence"/>
</dbReference>
<reference evidence="1 2" key="1">
    <citation type="submission" date="2016-07" db="EMBL/GenBank/DDBJ databases">
        <title>Pervasive Adenine N6-methylation of Active Genes in Fungi.</title>
        <authorList>
            <consortium name="DOE Joint Genome Institute"/>
            <person name="Mondo S.J."/>
            <person name="Dannebaum R.O."/>
            <person name="Kuo R.C."/>
            <person name="Labutti K."/>
            <person name="Haridas S."/>
            <person name="Kuo A."/>
            <person name="Salamov A."/>
            <person name="Ahrendt S.R."/>
            <person name="Lipzen A."/>
            <person name="Sullivan W."/>
            <person name="Andreopoulos W.B."/>
            <person name="Clum A."/>
            <person name="Lindquist E."/>
            <person name="Daum C."/>
            <person name="Ramamoorthy G.K."/>
            <person name="Gryganskyi A."/>
            <person name="Culley D."/>
            <person name="Magnuson J.K."/>
            <person name="James T.Y."/>
            <person name="O'Malley M.A."/>
            <person name="Stajich J.E."/>
            <person name="Spatafora J.W."/>
            <person name="Visel A."/>
            <person name="Grigoriev I.V."/>
        </authorList>
    </citation>
    <scope>NUCLEOTIDE SEQUENCE [LARGE SCALE GENOMIC DNA]</scope>
    <source>
        <strain evidence="1 2">68-887.2</strain>
    </source>
</reference>
<protein>
    <submittedName>
        <fullName evidence="1">Uncharacterized protein</fullName>
    </submittedName>
</protein>
<organism evidence="1 2">
    <name type="scientific">Naematelia encephala</name>
    <dbReference type="NCBI Taxonomy" id="71784"/>
    <lineage>
        <taxon>Eukaryota</taxon>
        <taxon>Fungi</taxon>
        <taxon>Dikarya</taxon>
        <taxon>Basidiomycota</taxon>
        <taxon>Agaricomycotina</taxon>
        <taxon>Tremellomycetes</taxon>
        <taxon>Tremellales</taxon>
        <taxon>Naemateliaceae</taxon>
        <taxon>Naematelia</taxon>
    </lineage>
</organism>
<evidence type="ECO:0000313" key="1">
    <source>
        <dbReference type="EMBL" id="ORY35753.1"/>
    </source>
</evidence>
<proteinExistence type="predicted"/>
<dbReference type="EMBL" id="MCFC01000001">
    <property type="protein sequence ID" value="ORY35753.1"/>
    <property type="molecule type" value="Genomic_DNA"/>
</dbReference>
<evidence type="ECO:0000313" key="2">
    <source>
        <dbReference type="Proteomes" id="UP000193986"/>
    </source>
</evidence>
<keyword evidence="2" id="KW-1185">Reference proteome</keyword>
<comment type="caution">
    <text evidence="1">The sequence shown here is derived from an EMBL/GenBank/DDBJ whole genome shotgun (WGS) entry which is preliminary data.</text>
</comment>
<gene>
    <name evidence="1" type="ORF">BCR39DRAFT_511922</name>
</gene>